<evidence type="ECO:0008006" key="4">
    <source>
        <dbReference type="Google" id="ProtNLM"/>
    </source>
</evidence>
<reference evidence="2 3" key="1">
    <citation type="submission" date="2019-06" db="EMBL/GenBank/DDBJ databases">
        <authorList>
            <person name="Livingstone P."/>
            <person name="Whitworth D."/>
        </authorList>
    </citation>
    <scope>NUCLEOTIDE SEQUENCE [LARGE SCALE GENOMIC DNA]</scope>
    <source>
        <strain evidence="2 3">AM401</strain>
    </source>
</reference>
<evidence type="ECO:0000256" key="1">
    <source>
        <dbReference type="SAM" id="MobiDB-lite"/>
    </source>
</evidence>
<dbReference type="OrthoDB" id="9883697at2"/>
<dbReference type="AlphaFoldDB" id="A0A540X7J7"/>
<organism evidence="2 3">
    <name type="scientific">Myxococcus llanfairpwllgwyngyllgogerychwyrndrobwllllantysiliogogogochensis</name>
    <dbReference type="NCBI Taxonomy" id="2590453"/>
    <lineage>
        <taxon>Bacteria</taxon>
        <taxon>Pseudomonadati</taxon>
        <taxon>Myxococcota</taxon>
        <taxon>Myxococcia</taxon>
        <taxon>Myxococcales</taxon>
        <taxon>Cystobacterineae</taxon>
        <taxon>Myxococcaceae</taxon>
        <taxon>Myxococcus</taxon>
    </lineage>
</organism>
<evidence type="ECO:0000313" key="3">
    <source>
        <dbReference type="Proteomes" id="UP000315369"/>
    </source>
</evidence>
<dbReference type="EMBL" id="VIFM01000011">
    <property type="protein sequence ID" value="TQF17217.1"/>
    <property type="molecule type" value="Genomic_DNA"/>
</dbReference>
<dbReference type="Proteomes" id="UP000315369">
    <property type="component" value="Unassembled WGS sequence"/>
</dbReference>
<name>A0A540X7J7_9BACT</name>
<feature type="compositionally biased region" description="Acidic residues" evidence="1">
    <location>
        <begin position="19"/>
        <end position="31"/>
    </location>
</feature>
<gene>
    <name evidence="2" type="ORF">FJV41_04615</name>
</gene>
<dbReference type="PROSITE" id="PS51257">
    <property type="entry name" value="PROKAR_LIPOPROTEIN"/>
    <property type="match status" value="1"/>
</dbReference>
<dbReference type="RefSeq" id="WP_141641179.1">
    <property type="nucleotide sequence ID" value="NZ_VIFM01000011.1"/>
</dbReference>
<feature type="region of interest" description="Disordered" evidence="1">
    <location>
        <begin position="19"/>
        <end position="60"/>
    </location>
</feature>
<accession>A0A540X7J7</accession>
<keyword evidence="3" id="KW-1185">Reference proteome</keyword>
<evidence type="ECO:0000313" key="2">
    <source>
        <dbReference type="EMBL" id="TQF17217.1"/>
    </source>
</evidence>
<proteinExistence type="predicted"/>
<protein>
    <recommendedName>
        <fullName evidence="4">Lipoprotein</fullName>
    </recommendedName>
</protein>
<sequence length="184" mass="19574">MRMRMLLASALLVLGGCGGDDDKEGDDGDDTTTDHRSNVTGAYESTGTLSATFNGETQTGELDDTVRISEASGSKTALSLRSESLTCDRDLRATMTGENTFFISEGACSVFDEESKCTADLSVTSGRGSREPNGPLQLTLQGKFTVRCSPLPIVGDFTLLLTGTRTGAEALPRVETRLFHVTHP</sequence>
<feature type="compositionally biased region" description="Polar residues" evidence="1">
    <location>
        <begin position="38"/>
        <end position="60"/>
    </location>
</feature>
<comment type="caution">
    <text evidence="2">The sequence shown here is derived from an EMBL/GenBank/DDBJ whole genome shotgun (WGS) entry which is preliminary data.</text>
</comment>